<comment type="caution">
    <text evidence="4">The sequence shown here is derived from an EMBL/GenBank/DDBJ whole genome shotgun (WGS) entry which is preliminary data.</text>
</comment>
<dbReference type="Pfam" id="PF07678">
    <property type="entry name" value="TED_complement"/>
    <property type="match status" value="1"/>
</dbReference>
<evidence type="ECO:0000259" key="3">
    <source>
        <dbReference type="Pfam" id="PF07678"/>
    </source>
</evidence>
<dbReference type="GO" id="GO:0005615">
    <property type="term" value="C:extracellular space"/>
    <property type="evidence" value="ECO:0007669"/>
    <property type="project" value="InterPro"/>
</dbReference>
<dbReference type="SMART" id="SM01419">
    <property type="entry name" value="Thiol-ester_cl"/>
    <property type="match status" value="1"/>
</dbReference>
<dbReference type="PANTHER" id="PTHR11412">
    <property type="entry name" value="MACROGLOBULIN / COMPLEMENT"/>
    <property type="match status" value="1"/>
</dbReference>
<dbReference type="EMBL" id="BARU01001867">
    <property type="protein sequence ID" value="GAH21609.1"/>
    <property type="molecule type" value="Genomic_DNA"/>
</dbReference>
<name>X1EWR4_9ZZZZ</name>
<gene>
    <name evidence="4" type="ORF">S03H2_04655</name>
</gene>
<dbReference type="InterPro" id="IPR008930">
    <property type="entry name" value="Terpenoid_cyclase/PrenylTrfase"/>
</dbReference>
<protein>
    <recommendedName>
        <fullName evidence="3">Alpha-macroglobulin-like TED domain-containing protein</fullName>
    </recommendedName>
</protein>
<dbReference type="CDD" id="cd02891">
    <property type="entry name" value="A2M_like"/>
    <property type="match status" value="1"/>
</dbReference>
<dbReference type="SUPFAM" id="SSF48239">
    <property type="entry name" value="Terpenoid cyclases/Protein prenyltransferases"/>
    <property type="match status" value="1"/>
</dbReference>
<dbReference type="PANTHER" id="PTHR11412:SF136">
    <property type="entry name" value="CD109 ANTIGEN"/>
    <property type="match status" value="1"/>
</dbReference>
<organism evidence="4">
    <name type="scientific">marine sediment metagenome</name>
    <dbReference type="NCBI Taxonomy" id="412755"/>
    <lineage>
        <taxon>unclassified sequences</taxon>
        <taxon>metagenomes</taxon>
        <taxon>ecological metagenomes</taxon>
    </lineage>
</organism>
<evidence type="ECO:0000313" key="4">
    <source>
        <dbReference type="EMBL" id="GAH21609.1"/>
    </source>
</evidence>
<sequence>MLKIFPGIYSQVVEGLDKLFGVPFGCFEQTTSVTYPNILILDYLRETEQVKPEAEMTAEEYISLGYQRLLSFEVKGGGFSWFGNAPANRVLTAYGLMQFNDMAQVYEIDERIIERTAQWLKNQQNKDGSWTPDPQYCHAESWTTIQKSEILPTAYICWALGDIGDRGTEVSKALSYLKKNLKAAKDPYMLALVANAFVVVEPKGVTTTEVLKKLISMAKEKDDAIYWESDIPSVTFSRGNGANIEATGLAAYALIKSGKYSDVVSKVLTHLIRSKDARGMWYTTQGTVIALRSLVAALGGVAEDIDAQVAVMMNGKKIKDLRIDKDNADLMHQIDLTKYLGKSNTVEISVKGEGNFMYEITSAYYVPWKALSHPAKPPFNID</sequence>
<accession>X1EWR4</accession>
<evidence type="ECO:0000256" key="1">
    <source>
        <dbReference type="ARBA" id="ARBA00022729"/>
    </source>
</evidence>
<dbReference type="InterPro" id="IPR050473">
    <property type="entry name" value="A2M/Complement_sys"/>
</dbReference>
<dbReference type="InterPro" id="IPR011626">
    <property type="entry name" value="Alpha-macroglobulin_TED"/>
</dbReference>
<keyword evidence="1" id="KW-0732">Signal</keyword>
<proteinExistence type="predicted"/>
<dbReference type="InterPro" id="IPR047565">
    <property type="entry name" value="Alpha-macroglob_thiol-ester_cl"/>
</dbReference>
<dbReference type="Gene3D" id="1.50.10.20">
    <property type="match status" value="1"/>
</dbReference>
<evidence type="ECO:0000256" key="2">
    <source>
        <dbReference type="ARBA" id="ARBA00022966"/>
    </source>
</evidence>
<reference evidence="4" key="1">
    <citation type="journal article" date="2014" name="Front. Microbiol.">
        <title>High frequency of phylogenetically diverse reductive dehalogenase-homologous genes in deep subseafloor sedimentary metagenomes.</title>
        <authorList>
            <person name="Kawai M."/>
            <person name="Futagami T."/>
            <person name="Toyoda A."/>
            <person name="Takaki Y."/>
            <person name="Nishi S."/>
            <person name="Hori S."/>
            <person name="Arai W."/>
            <person name="Tsubouchi T."/>
            <person name="Morono Y."/>
            <person name="Uchiyama I."/>
            <person name="Ito T."/>
            <person name="Fujiyama A."/>
            <person name="Inagaki F."/>
            <person name="Takami H."/>
        </authorList>
    </citation>
    <scope>NUCLEOTIDE SEQUENCE</scope>
    <source>
        <strain evidence="4">Expedition CK06-06</strain>
    </source>
</reference>
<feature type="non-terminal residue" evidence="4">
    <location>
        <position position="382"/>
    </location>
</feature>
<keyword evidence="2" id="KW-0882">Thioester bond</keyword>
<feature type="domain" description="Alpha-macroglobulin-like TED" evidence="3">
    <location>
        <begin position="10"/>
        <end position="295"/>
    </location>
</feature>
<dbReference type="AlphaFoldDB" id="X1EWR4"/>